<evidence type="ECO:0000313" key="3">
    <source>
        <dbReference type="Proteomes" id="UP001564626"/>
    </source>
</evidence>
<dbReference type="SMART" id="SM00530">
    <property type="entry name" value="HTH_XRE"/>
    <property type="match status" value="1"/>
</dbReference>
<dbReference type="InterPro" id="IPR010982">
    <property type="entry name" value="Lambda_DNA-bd_dom_sf"/>
</dbReference>
<dbReference type="EMBL" id="JBGEHV010000065">
    <property type="protein sequence ID" value="MEY8042781.1"/>
    <property type="molecule type" value="Genomic_DNA"/>
</dbReference>
<organism evidence="2 3">
    <name type="scientific">Saccharopolyspora cebuensis</name>
    <dbReference type="NCBI Taxonomy" id="418759"/>
    <lineage>
        <taxon>Bacteria</taxon>
        <taxon>Bacillati</taxon>
        <taxon>Actinomycetota</taxon>
        <taxon>Actinomycetes</taxon>
        <taxon>Pseudonocardiales</taxon>
        <taxon>Pseudonocardiaceae</taxon>
        <taxon>Saccharopolyspora</taxon>
    </lineage>
</organism>
<reference evidence="2 3" key="1">
    <citation type="submission" date="2024-08" db="EMBL/GenBank/DDBJ databases">
        <title>Genome mining of Saccharopolyspora cebuensis PGLac3 from Nigerian medicinal plant.</title>
        <authorList>
            <person name="Ezeobiora C.E."/>
            <person name="Igbokwe N.H."/>
            <person name="Amin D.H."/>
            <person name="Mendie U.E."/>
        </authorList>
    </citation>
    <scope>NUCLEOTIDE SEQUENCE [LARGE SCALE GENOMIC DNA]</scope>
    <source>
        <strain evidence="2 3">PGLac3</strain>
    </source>
</reference>
<dbReference type="SUPFAM" id="SSF47413">
    <property type="entry name" value="lambda repressor-like DNA-binding domains"/>
    <property type="match status" value="1"/>
</dbReference>
<proteinExistence type="predicted"/>
<evidence type="ECO:0000259" key="1">
    <source>
        <dbReference type="PROSITE" id="PS50943"/>
    </source>
</evidence>
<dbReference type="PROSITE" id="PS50943">
    <property type="entry name" value="HTH_CROC1"/>
    <property type="match status" value="1"/>
</dbReference>
<dbReference type="Gene3D" id="1.10.260.40">
    <property type="entry name" value="lambda repressor-like DNA-binding domains"/>
    <property type="match status" value="1"/>
</dbReference>
<gene>
    <name evidence="2" type="ORF">AB8O55_25525</name>
</gene>
<feature type="domain" description="HTH cro/C1-type" evidence="1">
    <location>
        <begin position="18"/>
        <end position="73"/>
    </location>
</feature>
<name>A0ABV4CNW2_9PSEU</name>
<dbReference type="Pfam" id="PF19054">
    <property type="entry name" value="DUF5753"/>
    <property type="match status" value="1"/>
</dbReference>
<dbReference type="InterPro" id="IPR001387">
    <property type="entry name" value="Cro/C1-type_HTH"/>
</dbReference>
<dbReference type="RefSeq" id="WP_345360330.1">
    <property type="nucleotide sequence ID" value="NZ_BAABII010000004.1"/>
</dbReference>
<protein>
    <submittedName>
        <fullName evidence="2">Helix-turn-helix transcriptional regulator</fullName>
    </submittedName>
</protein>
<dbReference type="Pfam" id="PF13560">
    <property type="entry name" value="HTH_31"/>
    <property type="match status" value="1"/>
</dbReference>
<dbReference type="CDD" id="cd00093">
    <property type="entry name" value="HTH_XRE"/>
    <property type="match status" value="1"/>
</dbReference>
<comment type="caution">
    <text evidence="2">The sequence shown here is derived from an EMBL/GenBank/DDBJ whole genome shotgun (WGS) entry which is preliminary data.</text>
</comment>
<sequence length="287" mass="32414">MVTPSSPAVLKRWIALELRRLRKQAGLKQKDAAQRIGRSQQHIGYLESARNLPSHGDLELLLGLYGMQDRHDFMRDLLSAAKKGRNWWTGLSGAVPKWFDLFLGLEAGAAELSSFDALLVTGLLQTRAYAEAVVRSDTDLSDDEVGQRVELRMRRQDLLDRSEEPVRLWTIMDESVLYRTLGSSDVMRDQLRQLLAMSERPRVDLQVLPLSGNAHTAQQGGTFTLMRFPVDMVGDPGVVYHELLSSGHYLEDPSEVLLYERTFRRIAGLAAEPGDSRRMIERAIKEV</sequence>
<dbReference type="Proteomes" id="UP001564626">
    <property type="component" value="Unassembled WGS sequence"/>
</dbReference>
<evidence type="ECO:0000313" key="2">
    <source>
        <dbReference type="EMBL" id="MEY8042781.1"/>
    </source>
</evidence>
<accession>A0ABV4CNW2</accession>
<keyword evidence="3" id="KW-1185">Reference proteome</keyword>
<dbReference type="InterPro" id="IPR043917">
    <property type="entry name" value="DUF5753"/>
</dbReference>